<organism evidence="3 4">
    <name type="scientific">Brassica napus</name>
    <name type="common">Rape</name>
    <dbReference type="NCBI Taxonomy" id="3708"/>
    <lineage>
        <taxon>Eukaryota</taxon>
        <taxon>Viridiplantae</taxon>
        <taxon>Streptophyta</taxon>
        <taxon>Embryophyta</taxon>
        <taxon>Tracheophyta</taxon>
        <taxon>Spermatophyta</taxon>
        <taxon>Magnoliopsida</taxon>
        <taxon>eudicotyledons</taxon>
        <taxon>Gunneridae</taxon>
        <taxon>Pentapetalae</taxon>
        <taxon>rosids</taxon>
        <taxon>malvids</taxon>
        <taxon>Brassicales</taxon>
        <taxon>Brassicaceae</taxon>
        <taxon>Brassiceae</taxon>
        <taxon>Brassica</taxon>
    </lineage>
</organism>
<evidence type="ECO:0000256" key="2">
    <source>
        <dbReference type="SAM" id="MobiDB-lite"/>
    </source>
</evidence>
<protein>
    <submittedName>
        <fullName evidence="3">Uncharacterized protein</fullName>
    </submittedName>
</protein>
<name>A0ABQ7YKH4_BRANA</name>
<feature type="region of interest" description="Disordered" evidence="2">
    <location>
        <begin position="1084"/>
        <end position="1112"/>
    </location>
</feature>
<proteinExistence type="inferred from homology"/>
<accession>A0ABQ7YKH4</accession>
<sequence>MYVRTTIAKKQDMMFLEAGISSKIMKVALDQQKEIADEENAERNSITAVFCVASALNAEEENRKAPPQHTLADIIIKKIKDNDAELPEEERHDPDQMDPMIAKLCKGVFLTASENDIYCSVAKLMNEYTVGKMPRAFVRTKMDKKRDRIVNAQPFIIDDASRSPITAVFSAASALNTEEEKRVFEEEEDDIDHFYGNFDDDSYQGDVNEEDEKLFESFFVKNALPRRTLDYILIKKIKDNDAELAEEERHDPQMDPMIAKLYKGMFLTASENDIYCSVANLMSEYTIGKMPSAFVRTKMAKKRDRIVNAQPFITDDASVGSSRKRSKVPKIHQQQNKLIGAGISNKIMKRSPLNAEEERRVIKDEEDDIDDFYGNFDDDSNAPRQRTLAEILIKKIKDNDAELARRSDNHAYISLRHDPQMDPLIAKLYNSMFLTASGNDINCSVAKLMSEYTVKKTMSKKREGIVNAQPFITNDASVGISRKQSNVQKTNQQQDKVTTVRKTMAKKQDRIVNAQPFINDDASVGSSRKRSKVRKTHQQLDKLLEADISYKIIKVALAQQKEIAKEENAERNPITAVFSAASALNAEEEKRVIEEEEDDIDVFDGKFDDDSYQNAPPQRTLADILIKKIKDNDAELAEEEHPDPQMDPMIAKLYKGASGNDIYCSVVKLMIEYTVGKMPRAFVKKTMSKKREGIVNAQPFITNDASVENAERNPITIVFSAASTLNAEEEKRVTEAEEDDIDDFDGKFDDDSYQRDVNEEDEKLFDSFFVKNTPPQYTLADIIIKKIKDNDAELAEGSSRKRAKVPKTHQQLDKLLEAGISSKIMKVALFQQKAISDEENVETNSITAVFSAASALNAEEEKREEDDIDDFDGKLDDDRDVNEEDEKLFDSFFVKKAPPQCTLVDIIIKKIKDNDDELAEKERSDPQMDPMIAKLCKGVFLTASENDIYCSVAKLMSEYTVGKMPRAFCLAYWLICFVFNIKEHCHFLSRRTKMAKKRDRIVNAQPFITDDASVGSSRKRSKVPKIHQQQNKNVVTTPFYFLMQLLEVGISSNIMKVALGQQKEIAEDENAEWNSITAVFSAASDLNTEEEKREEDDIDDFDGKFDDDSYHC</sequence>
<dbReference type="PANTHER" id="PTHR12821:SF0">
    <property type="entry name" value="BYSTIN"/>
    <property type="match status" value="1"/>
</dbReference>
<evidence type="ECO:0000313" key="3">
    <source>
        <dbReference type="EMBL" id="KAH0868289.1"/>
    </source>
</evidence>
<feature type="compositionally biased region" description="Basic and acidic residues" evidence="2">
    <location>
        <begin position="1101"/>
        <end position="1112"/>
    </location>
</feature>
<comment type="similarity">
    <text evidence="1">Belongs to the bystin family.</text>
</comment>
<comment type="caution">
    <text evidence="3">The sequence shown here is derived from an EMBL/GenBank/DDBJ whole genome shotgun (WGS) entry which is preliminary data.</text>
</comment>
<gene>
    <name evidence="3" type="ORF">HID58_075311</name>
</gene>
<reference evidence="3 4" key="1">
    <citation type="submission" date="2021-05" db="EMBL/GenBank/DDBJ databases">
        <title>Genome Assembly of Synthetic Allotetraploid Brassica napus Reveals Homoeologous Exchanges between Subgenomes.</title>
        <authorList>
            <person name="Davis J.T."/>
        </authorList>
    </citation>
    <scope>NUCLEOTIDE SEQUENCE [LARGE SCALE GENOMIC DNA]</scope>
    <source>
        <strain evidence="4">cv. Da-Ae</strain>
        <tissue evidence="3">Seedling</tissue>
    </source>
</reference>
<keyword evidence="4" id="KW-1185">Reference proteome</keyword>
<dbReference type="InterPro" id="IPR007955">
    <property type="entry name" value="Bystin"/>
</dbReference>
<feature type="region of interest" description="Disordered" evidence="2">
    <location>
        <begin position="857"/>
        <end position="877"/>
    </location>
</feature>
<dbReference type="Proteomes" id="UP000824890">
    <property type="component" value="Unassembled WGS sequence"/>
</dbReference>
<evidence type="ECO:0000256" key="1">
    <source>
        <dbReference type="ARBA" id="ARBA00007114"/>
    </source>
</evidence>
<evidence type="ECO:0000313" key="4">
    <source>
        <dbReference type="Proteomes" id="UP000824890"/>
    </source>
</evidence>
<dbReference type="PANTHER" id="PTHR12821">
    <property type="entry name" value="BYSTIN"/>
    <property type="match status" value="1"/>
</dbReference>
<dbReference type="EMBL" id="JAGKQM010000017">
    <property type="protein sequence ID" value="KAH0868289.1"/>
    <property type="molecule type" value="Genomic_DNA"/>
</dbReference>